<protein>
    <submittedName>
        <fullName evidence="2">Uncharacterized protein</fullName>
    </submittedName>
</protein>
<evidence type="ECO:0000313" key="2">
    <source>
        <dbReference type="EMBL" id="KAK0742109.1"/>
    </source>
</evidence>
<feature type="non-terminal residue" evidence="2">
    <location>
        <position position="214"/>
    </location>
</feature>
<organism evidence="2 3">
    <name type="scientific">Apiosordaria backusii</name>
    <dbReference type="NCBI Taxonomy" id="314023"/>
    <lineage>
        <taxon>Eukaryota</taxon>
        <taxon>Fungi</taxon>
        <taxon>Dikarya</taxon>
        <taxon>Ascomycota</taxon>
        <taxon>Pezizomycotina</taxon>
        <taxon>Sordariomycetes</taxon>
        <taxon>Sordariomycetidae</taxon>
        <taxon>Sordariales</taxon>
        <taxon>Lasiosphaeriaceae</taxon>
        <taxon>Apiosordaria</taxon>
    </lineage>
</organism>
<accession>A0AA40K144</accession>
<sequence length="214" mass="24239">MRRPTTLDLSSNPFTLYLSNVFVPRGTPSSAQSPSKQHEEAPETKMPPRETLLSSPPVPAPPAPANPYDPAEYYRGRALWSQCAKPDLLQFFADFEDYQSGWHSFTAEEVYETILEALKSAKQRPKDAQRFIPEDFRKIVDERGALPDHQWAVVDAALYLGKCCFRERTVAGAQISFQPADLKDTKFRNAVMMMGISGIRDMGPWLGEKKKREQ</sequence>
<keyword evidence="3" id="KW-1185">Reference proteome</keyword>
<feature type="compositionally biased region" description="Pro residues" evidence="1">
    <location>
        <begin position="56"/>
        <end position="66"/>
    </location>
</feature>
<evidence type="ECO:0000256" key="1">
    <source>
        <dbReference type="SAM" id="MobiDB-lite"/>
    </source>
</evidence>
<dbReference type="Proteomes" id="UP001172159">
    <property type="component" value="Unassembled WGS sequence"/>
</dbReference>
<reference evidence="2" key="1">
    <citation type="submission" date="2023-06" db="EMBL/GenBank/DDBJ databases">
        <title>Genome-scale phylogeny and comparative genomics of the fungal order Sordariales.</title>
        <authorList>
            <consortium name="Lawrence Berkeley National Laboratory"/>
            <person name="Hensen N."/>
            <person name="Bonometti L."/>
            <person name="Westerberg I."/>
            <person name="Brannstrom I.O."/>
            <person name="Guillou S."/>
            <person name="Cros-Aarteil S."/>
            <person name="Calhoun S."/>
            <person name="Haridas S."/>
            <person name="Kuo A."/>
            <person name="Mondo S."/>
            <person name="Pangilinan J."/>
            <person name="Riley R."/>
            <person name="Labutti K."/>
            <person name="Andreopoulos B."/>
            <person name="Lipzen A."/>
            <person name="Chen C."/>
            <person name="Yanf M."/>
            <person name="Daum C."/>
            <person name="Ng V."/>
            <person name="Clum A."/>
            <person name="Steindorff A."/>
            <person name="Ohm R."/>
            <person name="Martin F."/>
            <person name="Silar P."/>
            <person name="Natvig D."/>
            <person name="Lalanne C."/>
            <person name="Gautier V."/>
            <person name="Ament-Velasquez S.L."/>
            <person name="Kruys A."/>
            <person name="Hutchinson M.I."/>
            <person name="Powell A.J."/>
            <person name="Barry K."/>
            <person name="Miller A.N."/>
            <person name="Grigoriev I.V."/>
            <person name="Debuchy R."/>
            <person name="Gladieux P."/>
            <person name="Thoren M.H."/>
            <person name="Johannesson H."/>
        </authorList>
    </citation>
    <scope>NUCLEOTIDE SEQUENCE</scope>
    <source>
        <strain evidence="2">CBS 540.89</strain>
    </source>
</reference>
<comment type="caution">
    <text evidence="2">The sequence shown here is derived from an EMBL/GenBank/DDBJ whole genome shotgun (WGS) entry which is preliminary data.</text>
</comment>
<evidence type="ECO:0000313" key="3">
    <source>
        <dbReference type="Proteomes" id="UP001172159"/>
    </source>
</evidence>
<name>A0AA40K144_9PEZI</name>
<feature type="region of interest" description="Disordered" evidence="1">
    <location>
        <begin position="25"/>
        <end position="66"/>
    </location>
</feature>
<dbReference type="EMBL" id="JAUKTV010000003">
    <property type="protein sequence ID" value="KAK0742109.1"/>
    <property type="molecule type" value="Genomic_DNA"/>
</dbReference>
<gene>
    <name evidence="2" type="ORF">B0T21DRAFT_251064</name>
</gene>
<dbReference type="AlphaFoldDB" id="A0AA40K144"/>
<proteinExistence type="predicted"/>
<feature type="compositionally biased region" description="Basic and acidic residues" evidence="1">
    <location>
        <begin position="36"/>
        <end position="48"/>
    </location>
</feature>